<dbReference type="InterPro" id="IPR042095">
    <property type="entry name" value="SUMF_sf"/>
</dbReference>
<dbReference type="SUPFAM" id="SSF56436">
    <property type="entry name" value="C-type lectin-like"/>
    <property type="match status" value="1"/>
</dbReference>
<dbReference type="Proteomes" id="UP001056201">
    <property type="component" value="Chromosome 2"/>
</dbReference>
<accession>A0ABY4SAC7</accession>
<keyword evidence="3" id="KW-1185">Reference proteome</keyword>
<organism evidence="2 3">
    <name type="scientific">Aquincola tertiaricarbonis</name>
    <dbReference type="NCBI Taxonomy" id="391953"/>
    <lineage>
        <taxon>Bacteria</taxon>
        <taxon>Pseudomonadati</taxon>
        <taxon>Pseudomonadota</taxon>
        <taxon>Betaproteobacteria</taxon>
        <taxon>Burkholderiales</taxon>
        <taxon>Sphaerotilaceae</taxon>
        <taxon>Aquincola</taxon>
    </lineage>
</organism>
<reference evidence="2" key="1">
    <citation type="submission" date="2022-05" db="EMBL/GenBank/DDBJ databases">
        <title>An RpoN-dependent PEP-CTERM gene is involved in floc formation of an Aquincola tertiaricarbonis strain.</title>
        <authorList>
            <person name="Qiu D."/>
            <person name="Xia M."/>
        </authorList>
    </citation>
    <scope>NUCLEOTIDE SEQUENCE</scope>
    <source>
        <strain evidence="2">RN12</strain>
    </source>
</reference>
<gene>
    <name evidence="2" type="ORF">MW290_26045</name>
</gene>
<dbReference type="InterPro" id="IPR005532">
    <property type="entry name" value="SUMF_dom"/>
</dbReference>
<dbReference type="RefSeq" id="WP_250197249.1">
    <property type="nucleotide sequence ID" value="NZ_CP097636.1"/>
</dbReference>
<evidence type="ECO:0000313" key="2">
    <source>
        <dbReference type="EMBL" id="URI09032.1"/>
    </source>
</evidence>
<dbReference type="PANTHER" id="PTHR23150">
    <property type="entry name" value="SULFATASE MODIFYING FACTOR 1, 2"/>
    <property type="match status" value="1"/>
</dbReference>
<sequence length="400" mass="44753">MSTAVDALLADPRRMRVADADVLSLALIDARNRTLRWLALFEGQPEERRLPAADAAVLAPARWLAGHAAWYQERWIARNLQRARGEQSDRQRAPLASIDPGADGWWNPEAVGGAARWHMALPDFGTTRSYLADTLEVTVDLLAGEDDDDLHWFRDALLYEDALVERFAALAQALGLPGAADLASAAPVLPLRPPLLFGAQRFALGSQPGGYVPSSEQWAHEEPVPEFEIDAQPVSWAQYAEFVEDGGYDEPRWWHAEGWAWVQREGRRSPRDVEQLRHGVLLRRFGQMQRAPAAQPVVHVNWYEADAWCRWAGRRLPTEVEWELAAMQGASRGWAWRGVREWVAGHARAWPGGRSAIDGRLRVLRGVAALEPARLAHPKARRFAAAERDEGFTGFRSVAQ</sequence>
<feature type="domain" description="Sulfatase-modifying factor enzyme-like" evidence="1">
    <location>
        <begin position="202"/>
        <end position="341"/>
    </location>
</feature>
<proteinExistence type="predicted"/>
<evidence type="ECO:0000313" key="3">
    <source>
        <dbReference type="Proteomes" id="UP001056201"/>
    </source>
</evidence>
<dbReference type="InterPro" id="IPR016187">
    <property type="entry name" value="CTDL_fold"/>
</dbReference>
<evidence type="ECO:0000259" key="1">
    <source>
        <dbReference type="Pfam" id="PF03781"/>
    </source>
</evidence>
<dbReference type="Pfam" id="PF03781">
    <property type="entry name" value="FGE-sulfatase"/>
    <property type="match status" value="1"/>
</dbReference>
<dbReference type="PANTHER" id="PTHR23150:SF36">
    <property type="entry name" value="HERCYNINE OXYGENASE"/>
    <property type="match status" value="1"/>
</dbReference>
<name>A0ABY4SAC7_AQUTE</name>
<dbReference type="EMBL" id="CP097636">
    <property type="protein sequence ID" value="URI09032.1"/>
    <property type="molecule type" value="Genomic_DNA"/>
</dbReference>
<protein>
    <submittedName>
        <fullName evidence="2">SUMF1/EgtB/PvdO family nonheme iron enzyme</fullName>
    </submittedName>
</protein>
<dbReference type="Gene3D" id="3.90.1580.10">
    <property type="entry name" value="paralog of FGE (formylglycine-generating enzyme)"/>
    <property type="match status" value="1"/>
</dbReference>
<dbReference type="InterPro" id="IPR051043">
    <property type="entry name" value="Sulfatase_Mod_Factor_Kinase"/>
</dbReference>